<dbReference type="Pfam" id="PF13469">
    <property type="entry name" value="Sulfotransfer_3"/>
    <property type="match status" value="1"/>
</dbReference>
<proteinExistence type="predicted"/>
<dbReference type="InterPro" id="IPR027417">
    <property type="entry name" value="P-loop_NTPase"/>
</dbReference>
<dbReference type="EMBL" id="RCBY01000021">
    <property type="protein sequence ID" value="RQH50926.1"/>
    <property type="molecule type" value="Genomic_DNA"/>
</dbReference>
<evidence type="ECO:0000313" key="4">
    <source>
        <dbReference type="Proteomes" id="UP000269154"/>
    </source>
</evidence>
<organism evidence="3 4">
    <name type="scientific">Okeania hirsuta</name>
    <dbReference type="NCBI Taxonomy" id="1458930"/>
    <lineage>
        <taxon>Bacteria</taxon>
        <taxon>Bacillati</taxon>
        <taxon>Cyanobacteriota</taxon>
        <taxon>Cyanophyceae</taxon>
        <taxon>Oscillatoriophycideae</taxon>
        <taxon>Oscillatoriales</taxon>
        <taxon>Microcoleaceae</taxon>
        <taxon>Okeania</taxon>
    </lineage>
</organism>
<dbReference type="InterPro" id="IPR026634">
    <property type="entry name" value="TPST-like"/>
</dbReference>
<gene>
    <name evidence="3" type="ORF">D5R40_06055</name>
</gene>
<dbReference type="GO" id="GO:0008476">
    <property type="term" value="F:protein-tyrosine sulfotransferase activity"/>
    <property type="evidence" value="ECO:0007669"/>
    <property type="project" value="InterPro"/>
</dbReference>
<reference evidence="3 4" key="1">
    <citation type="journal article" date="2018" name="ACS Chem. Biol.">
        <title>Ketoreductase domain dysfunction expands chemodiversity: malyngamide biosynthesis in the cyanobacterium Okeania hirsuta.</title>
        <authorList>
            <person name="Moss N.A."/>
            <person name="Leao T."/>
            <person name="Rankin M."/>
            <person name="McCullough T.M."/>
            <person name="Qu P."/>
            <person name="Korobeynikov A."/>
            <person name="Smith J.L."/>
            <person name="Gerwick L."/>
            <person name="Gerwick W.H."/>
        </authorList>
    </citation>
    <scope>NUCLEOTIDE SEQUENCE [LARGE SCALE GENOMIC DNA]</scope>
    <source>
        <strain evidence="3 4">PAB10Feb10-1</strain>
    </source>
</reference>
<evidence type="ECO:0000259" key="2">
    <source>
        <dbReference type="Pfam" id="PF02036"/>
    </source>
</evidence>
<dbReference type="InterPro" id="IPR036527">
    <property type="entry name" value="SCP2_sterol-bd_dom_sf"/>
</dbReference>
<dbReference type="PANTHER" id="PTHR12788:SF10">
    <property type="entry name" value="PROTEIN-TYROSINE SULFOTRANSFERASE"/>
    <property type="match status" value="1"/>
</dbReference>
<dbReference type="PANTHER" id="PTHR12788">
    <property type="entry name" value="PROTEIN-TYROSINE SULFOTRANSFERASE 2"/>
    <property type="match status" value="1"/>
</dbReference>
<dbReference type="Pfam" id="PF02036">
    <property type="entry name" value="SCP2"/>
    <property type="match status" value="1"/>
</dbReference>
<dbReference type="OrthoDB" id="5729795at2"/>
<feature type="domain" description="SCP2" evidence="2">
    <location>
        <begin position="322"/>
        <end position="402"/>
    </location>
</feature>
<dbReference type="SUPFAM" id="SSF52540">
    <property type="entry name" value="P-loop containing nucleoside triphosphate hydrolases"/>
    <property type="match status" value="1"/>
</dbReference>
<keyword evidence="1" id="KW-0808">Transferase</keyword>
<dbReference type="Proteomes" id="UP000269154">
    <property type="component" value="Unassembled WGS sequence"/>
</dbReference>
<name>A0A3N6PRV6_9CYAN</name>
<comment type="caution">
    <text evidence="3">The sequence shown here is derived from an EMBL/GenBank/DDBJ whole genome shotgun (WGS) entry which is preliminary data.</text>
</comment>
<sequence>MKTNTENLSSTTPPIFILCCERSGSSLLRYILDTHPDIASPAELNLAKLCRSLYVFIESTMGQISSWSEESQKKHAIAEEVRQIIFSVMTKYAKSKNKLMWCEKSPSNIDNVAWLETVFPDSKYICLHRHAMDVVQSCLEATKYSFMPEQLSYVCRNSGNIVGAMLENWIVKTKALLEFEKKHKTQCFRIKYESYVLNPGLSLGTMFEFLNVSWDESLLEKVFSVQHDGGFEDQKLQFSQSIHSRSIGKGATIKRRFIPNDLLGQMNELLAELDYPIVDTNWDSVLSLDNQLNSDSTLETLTSTLEDIFTQIFPPRLQELKEALEGNPVIYQIIVVGKNAGIWTIDLTKPKNQISKEKAERNADCVARVSAKDLVELVNGNTNPVELQMQEKLQITGDAKLAEIFCLFLVGRLQSYQSSVSCWWQRHSTDIEESHKSAL</sequence>
<evidence type="ECO:0000256" key="1">
    <source>
        <dbReference type="ARBA" id="ARBA00022679"/>
    </source>
</evidence>
<dbReference type="Gene3D" id="3.40.50.300">
    <property type="entry name" value="P-loop containing nucleotide triphosphate hydrolases"/>
    <property type="match status" value="1"/>
</dbReference>
<evidence type="ECO:0000313" key="3">
    <source>
        <dbReference type="EMBL" id="RQH50926.1"/>
    </source>
</evidence>
<dbReference type="InterPro" id="IPR003033">
    <property type="entry name" value="SCP2_sterol-bd_dom"/>
</dbReference>
<dbReference type="RefSeq" id="WP_124154358.1">
    <property type="nucleotide sequence ID" value="NZ_RCBY01000021.1"/>
</dbReference>
<dbReference type="AlphaFoldDB" id="A0A3N6PRV6"/>
<keyword evidence="4" id="KW-1185">Reference proteome</keyword>
<protein>
    <recommendedName>
        <fullName evidence="2">SCP2 domain-containing protein</fullName>
    </recommendedName>
</protein>
<dbReference type="Gene3D" id="3.30.1050.10">
    <property type="entry name" value="SCP2 sterol-binding domain"/>
    <property type="match status" value="1"/>
</dbReference>
<accession>A0A3N6PRV6</accession>
<dbReference type="SUPFAM" id="SSF55718">
    <property type="entry name" value="SCP-like"/>
    <property type="match status" value="1"/>
</dbReference>